<proteinExistence type="predicted"/>
<name>A0A016TL28_9BILA</name>
<keyword evidence="2" id="KW-1185">Reference proteome</keyword>
<organism evidence="1 2">
    <name type="scientific">Ancylostoma ceylanicum</name>
    <dbReference type="NCBI Taxonomy" id="53326"/>
    <lineage>
        <taxon>Eukaryota</taxon>
        <taxon>Metazoa</taxon>
        <taxon>Ecdysozoa</taxon>
        <taxon>Nematoda</taxon>
        <taxon>Chromadorea</taxon>
        <taxon>Rhabditida</taxon>
        <taxon>Rhabditina</taxon>
        <taxon>Rhabditomorpha</taxon>
        <taxon>Strongyloidea</taxon>
        <taxon>Ancylostomatidae</taxon>
        <taxon>Ancylostomatinae</taxon>
        <taxon>Ancylostoma</taxon>
    </lineage>
</organism>
<comment type="caution">
    <text evidence="1">The sequence shown here is derived from an EMBL/GenBank/DDBJ whole genome shotgun (WGS) entry which is preliminary data.</text>
</comment>
<evidence type="ECO:0000313" key="1">
    <source>
        <dbReference type="EMBL" id="EYC03405.1"/>
    </source>
</evidence>
<accession>A0A016TL28</accession>
<dbReference type="Proteomes" id="UP000024635">
    <property type="component" value="Unassembled WGS sequence"/>
</dbReference>
<sequence length="67" mass="7693">MMGPNSRLSILRTTGNLVKLGLQLTRYPLRSVDNHLISCGFSSTICTNYRWTWFLPVFFNAVLPNFL</sequence>
<gene>
    <name evidence="1" type="primary">Acey_s0094.g2738</name>
    <name evidence="1" type="ORF">Y032_0094g2738</name>
</gene>
<dbReference type="EMBL" id="JARK01001430">
    <property type="protein sequence ID" value="EYC03405.1"/>
    <property type="molecule type" value="Genomic_DNA"/>
</dbReference>
<reference evidence="2" key="1">
    <citation type="journal article" date="2015" name="Nat. Genet.">
        <title>The genome and transcriptome of the zoonotic hookworm Ancylostoma ceylanicum identify infection-specific gene families.</title>
        <authorList>
            <person name="Schwarz E.M."/>
            <person name="Hu Y."/>
            <person name="Antoshechkin I."/>
            <person name="Miller M.M."/>
            <person name="Sternberg P.W."/>
            <person name="Aroian R.V."/>
        </authorList>
    </citation>
    <scope>NUCLEOTIDE SEQUENCE</scope>
    <source>
        <strain evidence="2">HY135</strain>
    </source>
</reference>
<dbReference type="AlphaFoldDB" id="A0A016TL28"/>
<evidence type="ECO:0000313" key="2">
    <source>
        <dbReference type="Proteomes" id="UP000024635"/>
    </source>
</evidence>
<protein>
    <submittedName>
        <fullName evidence="1">Uncharacterized protein</fullName>
    </submittedName>
</protein>